<dbReference type="OrthoDB" id="1741262at2759"/>
<proteinExistence type="predicted"/>
<evidence type="ECO:0000256" key="1">
    <source>
        <dbReference type="SAM" id="MobiDB-lite"/>
    </source>
</evidence>
<evidence type="ECO:0000313" key="5">
    <source>
        <dbReference type="Proteomes" id="UP000825935"/>
    </source>
</evidence>
<keyword evidence="5" id="KW-1185">Reference proteome</keyword>
<dbReference type="GO" id="GO:0046983">
    <property type="term" value="F:protein dimerization activity"/>
    <property type="evidence" value="ECO:0007669"/>
    <property type="project" value="InterPro"/>
</dbReference>
<evidence type="ECO:0000259" key="3">
    <source>
        <dbReference type="Pfam" id="PF05699"/>
    </source>
</evidence>
<dbReference type="AlphaFoldDB" id="A0A8T2TLX7"/>
<dbReference type="Pfam" id="PF04937">
    <property type="entry name" value="DUF659"/>
    <property type="match status" value="1"/>
</dbReference>
<comment type="caution">
    <text evidence="4">The sequence shown here is derived from an EMBL/GenBank/DDBJ whole genome shotgun (WGS) entry which is preliminary data.</text>
</comment>
<dbReference type="PANTHER" id="PTHR32166:SF123">
    <property type="entry name" value="BED-TYPE DOMAIN-CONTAINING PROTEIN"/>
    <property type="match status" value="1"/>
</dbReference>
<reference evidence="4" key="1">
    <citation type="submission" date="2021-08" db="EMBL/GenBank/DDBJ databases">
        <title>WGS assembly of Ceratopteris richardii.</title>
        <authorList>
            <person name="Marchant D.B."/>
            <person name="Chen G."/>
            <person name="Jenkins J."/>
            <person name="Shu S."/>
            <person name="Leebens-Mack J."/>
            <person name="Grimwood J."/>
            <person name="Schmutz J."/>
            <person name="Soltis P."/>
            <person name="Soltis D."/>
            <person name="Chen Z.-H."/>
        </authorList>
    </citation>
    <scope>NUCLEOTIDE SEQUENCE</scope>
    <source>
        <strain evidence="4">Whitten #5841</strain>
        <tissue evidence="4">Leaf</tissue>
    </source>
</reference>
<dbReference type="InterPro" id="IPR012337">
    <property type="entry name" value="RNaseH-like_sf"/>
</dbReference>
<dbReference type="PANTHER" id="PTHR32166">
    <property type="entry name" value="OSJNBA0013A04.12 PROTEIN"/>
    <property type="match status" value="1"/>
</dbReference>
<evidence type="ECO:0008006" key="6">
    <source>
        <dbReference type="Google" id="ProtNLM"/>
    </source>
</evidence>
<feature type="domain" description="HAT C-terminal dimerisation" evidence="3">
    <location>
        <begin position="428"/>
        <end position="491"/>
    </location>
</feature>
<evidence type="ECO:0000313" key="4">
    <source>
        <dbReference type="EMBL" id="KAH7422803.1"/>
    </source>
</evidence>
<feature type="domain" description="DUF659" evidence="2">
    <location>
        <begin position="168"/>
        <end position="223"/>
    </location>
</feature>
<dbReference type="SUPFAM" id="SSF53098">
    <property type="entry name" value="Ribonuclease H-like"/>
    <property type="match status" value="1"/>
</dbReference>
<organism evidence="4 5">
    <name type="scientific">Ceratopteris richardii</name>
    <name type="common">Triangle waterfern</name>
    <dbReference type="NCBI Taxonomy" id="49495"/>
    <lineage>
        <taxon>Eukaryota</taxon>
        <taxon>Viridiplantae</taxon>
        <taxon>Streptophyta</taxon>
        <taxon>Embryophyta</taxon>
        <taxon>Tracheophyta</taxon>
        <taxon>Polypodiopsida</taxon>
        <taxon>Polypodiidae</taxon>
        <taxon>Polypodiales</taxon>
        <taxon>Pteridineae</taxon>
        <taxon>Pteridaceae</taxon>
        <taxon>Parkerioideae</taxon>
        <taxon>Ceratopteris</taxon>
    </lineage>
</organism>
<gene>
    <name evidence="4" type="ORF">KP509_12G026500</name>
</gene>
<evidence type="ECO:0000259" key="2">
    <source>
        <dbReference type="Pfam" id="PF04937"/>
    </source>
</evidence>
<dbReference type="InterPro" id="IPR008906">
    <property type="entry name" value="HATC_C_dom"/>
</dbReference>
<dbReference type="EMBL" id="CM035417">
    <property type="protein sequence ID" value="KAH7422803.1"/>
    <property type="molecule type" value="Genomic_DNA"/>
</dbReference>
<dbReference type="Pfam" id="PF05699">
    <property type="entry name" value="Dimer_Tnp_hAT"/>
    <property type="match status" value="1"/>
</dbReference>
<protein>
    <recommendedName>
        <fullName evidence="6">HAT C-terminal dimerisation domain-containing protein</fullName>
    </recommendedName>
</protein>
<dbReference type="OMA" id="ANAFIML"/>
<name>A0A8T2TLX7_CERRI</name>
<sequence>MPRKAGAEWDFVLKLKSLPKGNWTIQCKYCPHTWDGGANRIRAHILGLKGFGVGKCQNAPEDVRESCRKLHCKMSSSGNIMDLQSQGESVGLENVVHGDASQCDEQGLGESSCAHVSKKSKASQGPLGRAWNAQAKSEADYPFWKVRSPYFIDFVQAIGREGPSYKPPSYQQLRSKELHSKVRTIEGDLLQIHDKWKTFGCSILCDGWSDTRNRPIINIMVSCIYASNCIRAGCLVEEQWPHIFFTNATKIVTFITMKPSVLALFRKFSKKDLVKPAPTKFANAFIMLFNLLDERVYNGLRSLMVCPKYMRKRVAKSQKVEEISPIVSSPFFWRNVKEILTDRMIEKISSLDCIDSTRLEEVKNLCIERWDVLHSPLHAGAFVLYAIWREKSPQMDTELCDELDAFQSMSGSFSRLVVKDKDRMHYAVRWWEQFGPCVPNLQKLALYVLSQGSCASPCERNWSTFSLIHTKRRNRLMLKNVEKLVYIHTNLRLISKIEETGFQKLEVTHDMIEKEEDDQRLLFLQEENAGEIVHSYAHTVMESREHSIEDDDDASAHDDDDDVGLSM</sequence>
<feature type="compositionally biased region" description="Acidic residues" evidence="1">
    <location>
        <begin position="548"/>
        <end position="567"/>
    </location>
</feature>
<accession>A0A8T2TLX7</accession>
<feature type="region of interest" description="Disordered" evidence="1">
    <location>
        <begin position="543"/>
        <end position="567"/>
    </location>
</feature>
<dbReference type="Proteomes" id="UP000825935">
    <property type="component" value="Chromosome 12"/>
</dbReference>
<dbReference type="InterPro" id="IPR007021">
    <property type="entry name" value="DUF659"/>
</dbReference>